<keyword evidence="2" id="KW-0812">Transmembrane</keyword>
<gene>
    <name evidence="3" type="ORF">F4553_004902</name>
</gene>
<feature type="transmembrane region" description="Helical" evidence="2">
    <location>
        <begin position="54"/>
        <end position="77"/>
    </location>
</feature>
<organism evidence="3 4">
    <name type="scientific">Allocatelliglobosispora scoriae</name>
    <dbReference type="NCBI Taxonomy" id="643052"/>
    <lineage>
        <taxon>Bacteria</taxon>
        <taxon>Bacillati</taxon>
        <taxon>Actinomycetota</taxon>
        <taxon>Actinomycetes</taxon>
        <taxon>Micromonosporales</taxon>
        <taxon>Micromonosporaceae</taxon>
        <taxon>Allocatelliglobosispora</taxon>
    </lineage>
</organism>
<name>A0A841BX77_9ACTN</name>
<dbReference type="AlphaFoldDB" id="A0A841BX77"/>
<dbReference type="RefSeq" id="WP_184839633.1">
    <property type="nucleotide sequence ID" value="NZ_JACHMN010000002.1"/>
</dbReference>
<feature type="region of interest" description="Disordered" evidence="1">
    <location>
        <begin position="1"/>
        <end position="45"/>
    </location>
</feature>
<evidence type="ECO:0000256" key="2">
    <source>
        <dbReference type="SAM" id="Phobius"/>
    </source>
</evidence>
<dbReference type="Gene3D" id="2.60.40.2880">
    <property type="entry name" value="MmpS1-5, C-terminal soluble domain"/>
    <property type="match status" value="1"/>
</dbReference>
<keyword evidence="2" id="KW-1133">Transmembrane helix</keyword>
<comment type="caution">
    <text evidence="3">The sequence shown here is derived from an EMBL/GenBank/DDBJ whole genome shotgun (WGS) entry which is preliminary data.</text>
</comment>
<evidence type="ECO:0000313" key="4">
    <source>
        <dbReference type="Proteomes" id="UP000587527"/>
    </source>
</evidence>
<reference evidence="3 4" key="1">
    <citation type="submission" date="2020-08" db="EMBL/GenBank/DDBJ databases">
        <title>Sequencing the genomes of 1000 actinobacteria strains.</title>
        <authorList>
            <person name="Klenk H.-P."/>
        </authorList>
    </citation>
    <scope>NUCLEOTIDE SEQUENCE [LARGE SCALE GENOMIC DNA]</scope>
    <source>
        <strain evidence="3 4">DSM 45362</strain>
    </source>
</reference>
<keyword evidence="2" id="KW-0472">Membrane</keyword>
<proteinExistence type="predicted"/>
<evidence type="ECO:0000313" key="3">
    <source>
        <dbReference type="EMBL" id="MBB5871523.1"/>
    </source>
</evidence>
<accession>A0A841BX77</accession>
<dbReference type="Proteomes" id="UP000587527">
    <property type="component" value="Unassembled WGS sequence"/>
</dbReference>
<evidence type="ECO:0000256" key="1">
    <source>
        <dbReference type="SAM" id="MobiDB-lite"/>
    </source>
</evidence>
<sequence length="191" mass="20040">MSYPPPSSPEQPQYGAPIPPSFPPQQPPPGQPGYGQPAYGQPVPPPKKSKAGMIIGIIAGVLLLVCALCAGGFYFLYDTASDKVDEIQSSLGVTTGDKADSHTITYQVGGTGAARVTWSKSSGSTESEDAQLPWTKEFVITDDSFGGVLSVIGRDSSLDDQQVTCKVFIDGKEKSSRSGTKSAMCTVIFVS</sequence>
<dbReference type="InterPro" id="IPR038468">
    <property type="entry name" value="MmpS_C"/>
</dbReference>
<keyword evidence="4" id="KW-1185">Reference proteome</keyword>
<feature type="compositionally biased region" description="Pro residues" evidence="1">
    <location>
        <begin position="17"/>
        <end position="31"/>
    </location>
</feature>
<protein>
    <submittedName>
        <fullName evidence="3">Uncharacterized protein</fullName>
    </submittedName>
</protein>
<dbReference type="EMBL" id="JACHMN010000002">
    <property type="protein sequence ID" value="MBB5871523.1"/>
    <property type="molecule type" value="Genomic_DNA"/>
</dbReference>